<feature type="compositionally biased region" description="Basic and acidic residues" evidence="1">
    <location>
        <begin position="17"/>
        <end position="26"/>
    </location>
</feature>
<feature type="region of interest" description="Disordered" evidence="1">
    <location>
        <begin position="1"/>
        <end position="34"/>
    </location>
</feature>
<feature type="region of interest" description="Disordered" evidence="1">
    <location>
        <begin position="266"/>
        <end position="295"/>
    </location>
</feature>
<organism evidence="2 3">
    <name type="scientific">Entamoeba histolytica HM-3:IMSS</name>
    <dbReference type="NCBI Taxonomy" id="885315"/>
    <lineage>
        <taxon>Eukaryota</taxon>
        <taxon>Amoebozoa</taxon>
        <taxon>Evosea</taxon>
        <taxon>Archamoebae</taxon>
        <taxon>Mastigamoebida</taxon>
        <taxon>Entamoebidae</taxon>
        <taxon>Entamoeba</taxon>
    </lineage>
</organism>
<dbReference type="Proteomes" id="UP000030780">
    <property type="component" value="Unassembled WGS sequence"/>
</dbReference>
<evidence type="ECO:0000313" key="2">
    <source>
        <dbReference type="EMBL" id="EMS14745.1"/>
    </source>
</evidence>
<dbReference type="AlphaFoldDB" id="M7WAH3"/>
<dbReference type="EMBL" id="KB637879">
    <property type="protein sequence ID" value="EMS14745.1"/>
    <property type="molecule type" value="Genomic_DNA"/>
</dbReference>
<evidence type="ECO:0000256" key="1">
    <source>
        <dbReference type="SAM" id="MobiDB-lite"/>
    </source>
</evidence>
<feature type="compositionally biased region" description="Pro residues" evidence="1">
    <location>
        <begin position="191"/>
        <end position="202"/>
    </location>
</feature>
<proteinExistence type="predicted"/>
<reference evidence="2 3" key="1">
    <citation type="submission" date="2013-01" db="EMBL/GenBank/DDBJ databases">
        <authorList>
            <person name="Inman J."/>
            <person name="Zafar N."/>
            <person name="Lorenzi H."/>
            <person name="Caler E."/>
        </authorList>
    </citation>
    <scope>NUCLEOTIDE SEQUENCE [LARGE SCALE GENOMIC DNA]</scope>
    <source>
        <strain evidence="2 3">HM-3:IMSS</strain>
    </source>
</reference>
<dbReference type="OrthoDB" id="25927at2759"/>
<feature type="region of interest" description="Disordered" evidence="1">
    <location>
        <begin position="183"/>
        <end position="241"/>
    </location>
</feature>
<dbReference type="SUPFAM" id="SSF47473">
    <property type="entry name" value="EF-hand"/>
    <property type="match status" value="2"/>
</dbReference>
<name>M7WAH3_ENTHI</name>
<dbReference type="VEuPathDB" id="AmoebaDB:KM1_244610"/>
<dbReference type="InterPro" id="IPR011992">
    <property type="entry name" value="EF-hand-dom_pair"/>
</dbReference>
<feature type="compositionally biased region" description="Basic and acidic residues" evidence="1">
    <location>
        <begin position="206"/>
        <end position="231"/>
    </location>
</feature>
<accession>M7WAH3</accession>
<protein>
    <recommendedName>
        <fullName evidence="4">EF-hand domain-containing protein</fullName>
    </recommendedName>
</protein>
<sequence length="897" mass="105762">MLIKQPQEQKSNNTQEMKQERRERGGEIANQGNKRNVEKINERINYNEYLGNIHKYRMRGANKHLFIAYYTLFVKPVFEIYQKTSKIRDITQYTKDVSNAYGVDPNRCSSMFDTLNRWLYSSSGLTKGPDSILFRSSEPFLKNIDNRQPSDYPYYQTTNTTGYQQKEPFNGISELPRDVKTAIDQTKKPAPMKPIPRYPAPYPFGYDKDNRDQRYPRGYDDPYYDDPRFDPRYSSSRFDPRFDPRYDPRFERFDMRYDPRYDRYDPRYDPRYDRYDPRYDNTTDPRIDMRNDPRLDPRLNYDTRYDRLERGIQQLERPNERTPLERAEIKQIIAMEFLDNYNQINKFNVDEMVRCFKNKSSHITKRIFVEMMQYLDIYVHRWGKLSEEVVTFMMFKGLDEHCIGEITKNGIPTNLTTFLIQTFDTLEHTSMQQKVNEIIYKLKPQYYGKIYNQYDSLKLGLTTSRVKKILIDIFQIDKVIVPSLVMLLNVLVKDNIISSSDFIKICTSIEWVVERTQHFTILELFTTIFNVLDKDYKGTVPIDRIKIFLTKTLNGKANLISTSPDIQLVEFLHYAEIISDNILDFKNFCEHIVVPMVDLHSLPPLQIAQTKKVTPLLPSSYQNKEKYLKELFTKLEIETSLCDRILRLINAEEKTPDLINMIAQTFDENIRKYGHNEGLVRAVFFTFQHHGIDADILVETSKIFNSPIDLSTAQTVIKAYVEDGTNKLSLYNFVRYWLDGDSPCLDDTDNEKESKLLKRTISMFRVLNVNGFVSKQSIIHFIQQQYGTLSYEELMSIDIIINYLSSFKGELTFDQFQLFMIVYERSLNPDTLSLALTIESICNAIWNSNQFAVIPSLFNITTNNVKQFETYCKNQNITPTPKSFTMFILPILQKGYK</sequence>
<feature type="compositionally biased region" description="Polar residues" evidence="1">
    <location>
        <begin position="1"/>
        <end position="16"/>
    </location>
</feature>
<evidence type="ECO:0000313" key="3">
    <source>
        <dbReference type="Proteomes" id="UP000030780"/>
    </source>
</evidence>
<gene>
    <name evidence="2" type="ORF">KM1_244610</name>
</gene>
<evidence type="ECO:0008006" key="4">
    <source>
        <dbReference type="Google" id="ProtNLM"/>
    </source>
</evidence>